<dbReference type="InterPro" id="IPR016032">
    <property type="entry name" value="Sig_transdc_resp-reg_C-effctor"/>
</dbReference>
<keyword evidence="3" id="KW-0804">Transcription</keyword>
<organism evidence="6 7">
    <name type="scientific">Brevibacterium aurantiacum</name>
    <dbReference type="NCBI Taxonomy" id="273384"/>
    <lineage>
        <taxon>Bacteria</taxon>
        <taxon>Bacillati</taxon>
        <taxon>Actinomycetota</taxon>
        <taxon>Actinomycetes</taxon>
        <taxon>Micrococcales</taxon>
        <taxon>Brevibacteriaceae</taxon>
        <taxon>Brevibacterium</taxon>
    </lineage>
</organism>
<name>A0A3Q9P0F0_BREAU</name>
<sequence>MPARMRTVFTHARFLDGTITATEASASLSGDPDINLPGPRAARRHIDAAAGDDAEAVLAAGHELQQVGYRGAARHAFGQARAMFLGERMSARARVAGEALDALRIRASTAPENPRPTNDAPATSTDTSPAVTLTERELEVCRLVAEGLTNVQISQRLVLSVRTVESHVLQARAKLGADRRRDIPMEMLKLRDAGRINAVDRSPR</sequence>
<dbReference type="Pfam" id="PF00196">
    <property type="entry name" value="GerE"/>
    <property type="match status" value="1"/>
</dbReference>
<reference evidence="6 7" key="1">
    <citation type="submission" date="2017-12" db="EMBL/GenBank/DDBJ databases">
        <authorList>
            <person name="Levesque S."/>
        </authorList>
    </citation>
    <scope>NUCLEOTIDE SEQUENCE [LARGE SCALE GENOMIC DNA]</scope>
    <source>
        <strain evidence="6 7">SMQ-1420</strain>
    </source>
</reference>
<accession>A0A3Q9P0F0</accession>
<evidence type="ECO:0000256" key="2">
    <source>
        <dbReference type="ARBA" id="ARBA00023125"/>
    </source>
</evidence>
<feature type="region of interest" description="Disordered" evidence="4">
    <location>
        <begin position="106"/>
        <end position="130"/>
    </location>
</feature>
<dbReference type="Gene3D" id="1.10.10.10">
    <property type="entry name" value="Winged helix-like DNA-binding domain superfamily/Winged helix DNA-binding domain"/>
    <property type="match status" value="1"/>
</dbReference>
<dbReference type="PANTHER" id="PTHR44688:SF16">
    <property type="entry name" value="DNA-BINDING TRANSCRIPTIONAL ACTIVATOR DEVR_DOSR"/>
    <property type="match status" value="1"/>
</dbReference>
<evidence type="ECO:0000313" key="7">
    <source>
        <dbReference type="Proteomes" id="UP000282731"/>
    </source>
</evidence>
<dbReference type="InterPro" id="IPR000792">
    <property type="entry name" value="Tscrpt_reg_LuxR_C"/>
</dbReference>
<dbReference type="RefSeq" id="WP_127362431.1">
    <property type="nucleotide sequence ID" value="NZ_CP025334.1"/>
</dbReference>
<feature type="compositionally biased region" description="Polar residues" evidence="4">
    <location>
        <begin position="120"/>
        <end position="130"/>
    </location>
</feature>
<gene>
    <name evidence="6" type="ORF">CXR27_18995</name>
</gene>
<keyword evidence="1" id="KW-0805">Transcription regulation</keyword>
<dbReference type="Proteomes" id="UP000282731">
    <property type="component" value="Chromosome"/>
</dbReference>
<dbReference type="InterPro" id="IPR036388">
    <property type="entry name" value="WH-like_DNA-bd_sf"/>
</dbReference>
<proteinExistence type="predicted"/>
<evidence type="ECO:0000259" key="5">
    <source>
        <dbReference type="PROSITE" id="PS50043"/>
    </source>
</evidence>
<evidence type="ECO:0000313" key="6">
    <source>
        <dbReference type="EMBL" id="AZT98842.1"/>
    </source>
</evidence>
<keyword evidence="2" id="KW-0238">DNA-binding</keyword>
<dbReference type="SUPFAM" id="SSF46894">
    <property type="entry name" value="C-terminal effector domain of the bipartite response regulators"/>
    <property type="match status" value="1"/>
</dbReference>
<dbReference type="GO" id="GO:0003677">
    <property type="term" value="F:DNA binding"/>
    <property type="evidence" value="ECO:0007669"/>
    <property type="project" value="UniProtKB-KW"/>
</dbReference>
<dbReference type="SMART" id="SM00421">
    <property type="entry name" value="HTH_LUXR"/>
    <property type="match status" value="1"/>
</dbReference>
<dbReference type="PROSITE" id="PS50043">
    <property type="entry name" value="HTH_LUXR_2"/>
    <property type="match status" value="1"/>
</dbReference>
<dbReference type="PANTHER" id="PTHR44688">
    <property type="entry name" value="DNA-BINDING TRANSCRIPTIONAL ACTIVATOR DEVR_DOSR"/>
    <property type="match status" value="1"/>
</dbReference>
<dbReference type="PRINTS" id="PR00038">
    <property type="entry name" value="HTHLUXR"/>
</dbReference>
<protein>
    <recommendedName>
        <fullName evidence="5">HTH luxR-type domain-containing protein</fullName>
    </recommendedName>
</protein>
<dbReference type="CDD" id="cd06170">
    <property type="entry name" value="LuxR_C_like"/>
    <property type="match status" value="1"/>
</dbReference>
<feature type="domain" description="HTH luxR-type" evidence="5">
    <location>
        <begin position="126"/>
        <end position="191"/>
    </location>
</feature>
<dbReference type="AlphaFoldDB" id="A0A3Q9P0F0"/>
<reference evidence="6 7" key="2">
    <citation type="submission" date="2019-01" db="EMBL/GenBank/DDBJ databases">
        <title>Comparative genomic analysis of Brevibacterium aurantiacum sheds light on its evolution and its adaptation to smear-ripened cheeses.</title>
        <authorList>
            <person name="Moineau S."/>
        </authorList>
    </citation>
    <scope>NUCLEOTIDE SEQUENCE [LARGE SCALE GENOMIC DNA]</scope>
    <source>
        <strain evidence="6 7">SMQ-1420</strain>
    </source>
</reference>
<dbReference type="EMBL" id="CP025334">
    <property type="protein sequence ID" value="AZT98842.1"/>
    <property type="molecule type" value="Genomic_DNA"/>
</dbReference>
<evidence type="ECO:0000256" key="3">
    <source>
        <dbReference type="ARBA" id="ARBA00023163"/>
    </source>
</evidence>
<evidence type="ECO:0000256" key="1">
    <source>
        <dbReference type="ARBA" id="ARBA00023015"/>
    </source>
</evidence>
<dbReference type="GO" id="GO:0006355">
    <property type="term" value="P:regulation of DNA-templated transcription"/>
    <property type="evidence" value="ECO:0007669"/>
    <property type="project" value="InterPro"/>
</dbReference>
<evidence type="ECO:0000256" key="4">
    <source>
        <dbReference type="SAM" id="MobiDB-lite"/>
    </source>
</evidence>